<keyword evidence="3" id="KW-1185">Reference proteome</keyword>
<keyword evidence="1" id="KW-1133">Transmembrane helix</keyword>
<sequence length="56" mass="6178">MPQSSFADCSEMNSCVAECVCVCVCVCVYIYIYAYITTLCLSIFLTSLSSRGELML</sequence>
<evidence type="ECO:0000313" key="2">
    <source>
        <dbReference type="EMBL" id="VDO27566.1"/>
    </source>
</evidence>
<reference evidence="4" key="1">
    <citation type="submission" date="2017-02" db="UniProtKB">
        <authorList>
            <consortium name="WormBaseParasite"/>
        </authorList>
    </citation>
    <scope>IDENTIFICATION</scope>
</reference>
<reference evidence="2 3" key="2">
    <citation type="submission" date="2018-11" db="EMBL/GenBank/DDBJ databases">
        <authorList>
            <consortium name="Pathogen Informatics"/>
        </authorList>
    </citation>
    <scope>NUCLEOTIDE SEQUENCE [LARGE SCALE GENOMIC DNA]</scope>
</reference>
<feature type="transmembrane region" description="Helical" evidence="1">
    <location>
        <begin position="20"/>
        <end position="45"/>
    </location>
</feature>
<organism evidence="4">
    <name type="scientific">Brugia timori</name>
    <dbReference type="NCBI Taxonomy" id="42155"/>
    <lineage>
        <taxon>Eukaryota</taxon>
        <taxon>Metazoa</taxon>
        <taxon>Ecdysozoa</taxon>
        <taxon>Nematoda</taxon>
        <taxon>Chromadorea</taxon>
        <taxon>Rhabditida</taxon>
        <taxon>Spirurina</taxon>
        <taxon>Spiruromorpha</taxon>
        <taxon>Filarioidea</taxon>
        <taxon>Onchocercidae</taxon>
        <taxon>Brugia</taxon>
    </lineage>
</organism>
<keyword evidence="1" id="KW-0812">Transmembrane</keyword>
<evidence type="ECO:0000256" key="1">
    <source>
        <dbReference type="SAM" id="Phobius"/>
    </source>
</evidence>
<protein>
    <submittedName>
        <fullName evidence="2 4">Uncharacterized protein</fullName>
    </submittedName>
</protein>
<dbReference type="EMBL" id="UZAG01016323">
    <property type="protein sequence ID" value="VDO27566.1"/>
    <property type="molecule type" value="Genomic_DNA"/>
</dbReference>
<proteinExistence type="predicted"/>
<dbReference type="WBParaSite" id="BTMF_0001022501-mRNA-1">
    <property type="protein sequence ID" value="BTMF_0001022501-mRNA-1"/>
    <property type="gene ID" value="BTMF_0001022501"/>
</dbReference>
<gene>
    <name evidence="2" type="ORF">BTMF_LOCUS8276</name>
</gene>
<dbReference type="AlphaFoldDB" id="A0A0R3QR90"/>
<dbReference type="Proteomes" id="UP000280834">
    <property type="component" value="Unassembled WGS sequence"/>
</dbReference>
<name>A0A0R3QR90_9BILA</name>
<evidence type="ECO:0000313" key="3">
    <source>
        <dbReference type="Proteomes" id="UP000280834"/>
    </source>
</evidence>
<accession>A0A0R3QR90</accession>
<keyword evidence="1" id="KW-0472">Membrane</keyword>
<evidence type="ECO:0000313" key="4">
    <source>
        <dbReference type="WBParaSite" id="BTMF_0001022501-mRNA-1"/>
    </source>
</evidence>